<gene>
    <name evidence="1" type="ORF">LCGC14_0634080</name>
</gene>
<accession>A0A0F9R6D9</accession>
<reference evidence="1" key="1">
    <citation type="journal article" date="2015" name="Nature">
        <title>Complex archaea that bridge the gap between prokaryotes and eukaryotes.</title>
        <authorList>
            <person name="Spang A."/>
            <person name="Saw J.H."/>
            <person name="Jorgensen S.L."/>
            <person name="Zaremba-Niedzwiedzka K."/>
            <person name="Martijn J."/>
            <person name="Lind A.E."/>
            <person name="van Eijk R."/>
            <person name="Schleper C."/>
            <person name="Guy L."/>
            <person name="Ettema T.J."/>
        </authorList>
    </citation>
    <scope>NUCLEOTIDE SEQUENCE</scope>
</reference>
<evidence type="ECO:0000313" key="1">
    <source>
        <dbReference type="EMBL" id="KKN50294.1"/>
    </source>
</evidence>
<proteinExistence type="predicted"/>
<organism evidence="1">
    <name type="scientific">marine sediment metagenome</name>
    <dbReference type="NCBI Taxonomy" id="412755"/>
    <lineage>
        <taxon>unclassified sequences</taxon>
        <taxon>metagenomes</taxon>
        <taxon>ecological metagenomes</taxon>
    </lineage>
</organism>
<dbReference type="EMBL" id="LAZR01001122">
    <property type="protein sequence ID" value="KKN50294.1"/>
    <property type="molecule type" value="Genomic_DNA"/>
</dbReference>
<dbReference type="AlphaFoldDB" id="A0A0F9R6D9"/>
<sequence>MAVLKVIEILANSDNSWEEAAKMLLRMRLNRLKILNQFILMSKVLPLRTERW</sequence>
<name>A0A0F9R6D9_9ZZZZ</name>
<dbReference type="Pfam" id="PF07311">
    <property type="entry name" value="Dodecin"/>
    <property type="match status" value="1"/>
</dbReference>
<protein>
    <submittedName>
        <fullName evidence="1">Uncharacterized protein</fullName>
    </submittedName>
</protein>
<comment type="caution">
    <text evidence="1">The sequence shown here is derived from an EMBL/GenBank/DDBJ whole genome shotgun (WGS) entry which is preliminary data.</text>
</comment>
<dbReference type="InterPro" id="IPR009923">
    <property type="entry name" value="Dodecin"/>
</dbReference>